<evidence type="ECO:0000313" key="4">
    <source>
        <dbReference type="Proteomes" id="UP000219338"/>
    </source>
</evidence>
<keyword evidence="1" id="KW-0175">Coiled coil</keyword>
<sequence length="270" mass="30122">MAQLTAADIQSHLDQKIETLKEEQQRNCREIESMFAGSRRALKININEELQRNHREIDEALKNTSDTPLVYEEPKDDARMNTLCKDTFASAIAFVPAPTPPLVGPNNAPSTTVDELAAKIDALMEAKDREIADLQEQIQALQVNSEDVIDWLITVNNDSKSMDRLRLRHVLDCGQARLAKVTHLPVVMAPPRSAGDLSRVWRAHLSECADNDKRLVKARSLVRNSGDAETRDLSDEVMHLFVDFPSDIRTAGDSTSRTEGLSGSHFTPAR</sequence>
<feature type="coiled-coil region" evidence="1">
    <location>
        <begin position="113"/>
        <end position="144"/>
    </location>
</feature>
<keyword evidence="4" id="KW-1185">Reference proteome</keyword>
<feature type="compositionally biased region" description="Polar residues" evidence="2">
    <location>
        <begin position="252"/>
        <end position="270"/>
    </location>
</feature>
<dbReference type="EMBL" id="FUEG01000002">
    <property type="protein sequence ID" value="SJK99510.1"/>
    <property type="molecule type" value="Genomic_DNA"/>
</dbReference>
<organism evidence="3 4">
    <name type="scientific">Armillaria ostoyae</name>
    <name type="common">Armillaria root rot fungus</name>
    <dbReference type="NCBI Taxonomy" id="47428"/>
    <lineage>
        <taxon>Eukaryota</taxon>
        <taxon>Fungi</taxon>
        <taxon>Dikarya</taxon>
        <taxon>Basidiomycota</taxon>
        <taxon>Agaricomycotina</taxon>
        <taxon>Agaricomycetes</taxon>
        <taxon>Agaricomycetidae</taxon>
        <taxon>Agaricales</taxon>
        <taxon>Marasmiineae</taxon>
        <taxon>Physalacriaceae</taxon>
        <taxon>Armillaria</taxon>
    </lineage>
</organism>
<feature type="region of interest" description="Disordered" evidence="2">
    <location>
        <begin position="251"/>
        <end position="270"/>
    </location>
</feature>
<evidence type="ECO:0000256" key="2">
    <source>
        <dbReference type="SAM" id="MobiDB-lite"/>
    </source>
</evidence>
<feature type="coiled-coil region" evidence="1">
    <location>
        <begin position="6"/>
        <end position="67"/>
    </location>
</feature>
<gene>
    <name evidence="3" type="ORF">ARMOST_02815</name>
</gene>
<evidence type="ECO:0000256" key="1">
    <source>
        <dbReference type="SAM" id="Coils"/>
    </source>
</evidence>
<dbReference type="AlphaFoldDB" id="A0A284QSQ8"/>
<evidence type="ECO:0000313" key="3">
    <source>
        <dbReference type="EMBL" id="SJK99510.1"/>
    </source>
</evidence>
<reference evidence="4" key="1">
    <citation type="journal article" date="2017" name="Nat. Ecol. Evol.">
        <title>Genome expansion and lineage-specific genetic innovations in the forest pathogenic fungi Armillaria.</title>
        <authorList>
            <person name="Sipos G."/>
            <person name="Prasanna A.N."/>
            <person name="Walter M.C."/>
            <person name="O'Connor E."/>
            <person name="Balint B."/>
            <person name="Krizsan K."/>
            <person name="Kiss B."/>
            <person name="Hess J."/>
            <person name="Varga T."/>
            <person name="Slot J."/>
            <person name="Riley R."/>
            <person name="Boka B."/>
            <person name="Rigling D."/>
            <person name="Barry K."/>
            <person name="Lee J."/>
            <person name="Mihaltcheva S."/>
            <person name="LaButti K."/>
            <person name="Lipzen A."/>
            <person name="Waldron R."/>
            <person name="Moloney N.M."/>
            <person name="Sperisen C."/>
            <person name="Kredics L."/>
            <person name="Vagvoelgyi C."/>
            <person name="Patrignani A."/>
            <person name="Fitzpatrick D."/>
            <person name="Nagy I."/>
            <person name="Doyle S."/>
            <person name="Anderson J.B."/>
            <person name="Grigoriev I.V."/>
            <person name="Gueldener U."/>
            <person name="Muensterkoetter M."/>
            <person name="Nagy L.G."/>
        </authorList>
    </citation>
    <scope>NUCLEOTIDE SEQUENCE [LARGE SCALE GENOMIC DNA]</scope>
    <source>
        <strain evidence="4">C18/9</strain>
    </source>
</reference>
<protein>
    <submittedName>
        <fullName evidence="3">Uncharacterized protein</fullName>
    </submittedName>
</protein>
<proteinExistence type="predicted"/>
<name>A0A284QSQ8_ARMOS</name>
<dbReference type="Proteomes" id="UP000219338">
    <property type="component" value="Unassembled WGS sequence"/>
</dbReference>
<dbReference type="OrthoDB" id="2656987at2759"/>
<accession>A0A284QSQ8</accession>